<sequence>MVNFVDESNEADARVYELLEQKFQLFNGVFGARDEVLGAIGSGVDIERRIADIYRRCRLPEEIQSAFNELQRELSDEINQNMVNARQTLLENFDEEVRERLRIRDQQSRDALKKYERILMDLTQSELAEHADFDAEGFTLNRLPENLSDGPNTVVLGRYELPRKSGEARLYRINHPLAQAIITQAKNRAYPPVRLQFDYQAHGSKISTLEAYRGQSG</sequence>
<keyword evidence="1" id="KW-0347">Helicase</keyword>
<dbReference type="GO" id="GO:0004386">
    <property type="term" value="F:helicase activity"/>
    <property type="evidence" value="ECO:0007669"/>
    <property type="project" value="UniProtKB-KW"/>
</dbReference>
<keyword evidence="1" id="KW-0067">ATP-binding</keyword>
<protein>
    <submittedName>
        <fullName evidence="1">DEAD/DEAH box helicase</fullName>
    </submittedName>
</protein>
<gene>
    <name evidence="1" type="ORF">H7A79_2479</name>
</gene>
<name>A0A7H1MBJ6_9NEIS</name>
<accession>A0A7H1MBJ6</accession>
<evidence type="ECO:0000313" key="1">
    <source>
        <dbReference type="EMBL" id="QNT59011.1"/>
    </source>
</evidence>
<keyword evidence="1" id="KW-0378">Hydrolase</keyword>
<dbReference type="EMBL" id="CP060414">
    <property type="protein sequence ID" value="QNT59011.1"/>
    <property type="molecule type" value="Genomic_DNA"/>
</dbReference>
<organism evidence="1 2">
    <name type="scientific">Neisseria musculi</name>
    <dbReference type="NCBI Taxonomy" id="1815583"/>
    <lineage>
        <taxon>Bacteria</taxon>
        <taxon>Pseudomonadati</taxon>
        <taxon>Pseudomonadota</taxon>
        <taxon>Betaproteobacteria</taxon>
        <taxon>Neisseriales</taxon>
        <taxon>Neisseriaceae</taxon>
        <taxon>Neisseria</taxon>
    </lineage>
</organism>
<dbReference type="AlphaFoldDB" id="A0A7H1MBJ6"/>
<keyword evidence="1" id="KW-0547">Nucleotide-binding</keyword>
<dbReference type="KEGG" id="nmus:H7A79_2479"/>
<keyword evidence="2" id="KW-1185">Reference proteome</keyword>
<reference evidence="1" key="1">
    <citation type="submission" date="2024-06" db="EMBL/GenBank/DDBJ databases">
        <title>Complete Genome Sequence of mouse commensal type strain Neisseria musculi.</title>
        <authorList>
            <person name="Thapa E."/>
            <person name="Aluvathingal J."/>
            <person name="Nadendla S."/>
            <person name="Mehta A."/>
            <person name="Tettelin H."/>
            <person name="Weyand N.J."/>
        </authorList>
    </citation>
    <scope>NUCLEOTIDE SEQUENCE</scope>
    <source>
        <strain evidence="1">NW831</strain>
    </source>
</reference>
<proteinExistence type="predicted"/>
<evidence type="ECO:0000313" key="2">
    <source>
        <dbReference type="Proteomes" id="UP000516412"/>
    </source>
</evidence>
<dbReference type="Proteomes" id="UP000516412">
    <property type="component" value="Chromosome"/>
</dbReference>